<proteinExistence type="predicted"/>
<evidence type="ECO:0000313" key="3">
    <source>
        <dbReference type="EMBL" id="KAK6334119.1"/>
    </source>
</evidence>
<feature type="region of interest" description="Disordered" evidence="2">
    <location>
        <begin position="1"/>
        <end position="98"/>
    </location>
</feature>
<feature type="region of interest" description="Disordered" evidence="2">
    <location>
        <begin position="483"/>
        <end position="943"/>
    </location>
</feature>
<protein>
    <submittedName>
        <fullName evidence="3">Uncharacterized protein</fullName>
    </submittedName>
</protein>
<sequence>MPFGISFGSSSKPKDHGSDGSISPPPMSKKELRKQKGNGGMSYIHDYTSKDEPSSRYRLRNVVDPRSNGHFMDMQAFGSGGHHGGSHSSARSVPRSAQPNFVQSKLVQQMESSLTQSIHQALLHWDEHALTLESNYDELLHERNGLHQENRSLQKQVAALQKDVNEKVALLKEFQEGHMKSAGSRRLAPSTSAISDDYEALERLVKNTVFARLARLNIRHADIKKLLKHEPFMEAVKESMVDQTAAKDAENLPLGLSEVVPAEEVKGLLNWMTQSVIHSVLHRRVMEMGMPGLHEDELKTMNKVFELIMLSEGGQGVKNAEQWRADTYKRLAYWAENVDDLTKYAESSMVVAEVASLFSTIIDGAEQDLFRILEPLCDESTAEGTSFRNQLVAIVDTALQFSILIGSQVSRYKLLKTMQPQNGTDFVGVPEHFEDSSADTTPLFYAVPALVKMSNEEGETYESAELLVPGKIYLLFNVTPPRNLDEEDEPAASVPDTTAASTSTPEQKAPREIKLASPVNGEDMVEESTDSSLDIISREDASPTSYKSAIEKTQPAQEQQRAQERTDHPTGLQRRESDEPSCDDAERDGESDLAADGGAAGRGQRRHRYDDLRRQRERHAAAAAGGDTKQSGGDTKSGEAASGDHPEGRRNVPARSSIHDDDDNGNVDPPRDAKDSPSTSAGGKREPRQPTSMYNSSGSTDNQRQQQKTLGTLQQQQSPPVARKQIPSTRTLPDRSSSLAQQSSAPASATAAAAARSAGGAAGAGGQQPRQQPHPNPSHGIRTSSRPISTSSSTTAVTTTTTTTTATNGTSGTAGINITYTVGSGSGSGGKGTAVSPSAIRGPGPGGSSSSATRSFATVNVSDRDSFIERARNRTSAYQQQQQQQQLDFNNGINAAQRAKANGQSGGYGHNNGGAGGGSGGGSGSGEGRREGYGGYGAGSRGR</sequence>
<feature type="compositionally biased region" description="Low complexity" evidence="2">
    <location>
        <begin position="836"/>
        <end position="855"/>
    </location>
</feature>
<feature type="compositionally biased region" description="Gly residues" evidence="2">
    <location>
        <begin position="904"/>
        <end position="926"/>
    </location>
</feature>
<feature type="compositionally biased region" description="Low complexity" evidence="2">
    <location>
        <begin position="781"/>
        <end position="819"/>
    </location>
</feature>
<dbReference type="EMBL" id="JAVHNQ010000013">
    <property type="protein sequence ID" value="KAK6334119.1"/>
    <property type="molecule type" value="Genomic_DNA"/>
</dbReference>
<keyword evidence="1" id="KW-0175">Coiled coil</keyword>
<dbReference type="AlphaFoldDB" id="A0AAV9U3C5"/>
<feature type="compositionally biased region" description="Basic and acidic residues" evidence="2">
    <location>
        <begin position="608"/>
        <end position="620"/>
    </location>
</feature>
<feature type="compositionally biased region" description="Basic and acidic residues" evidence="2">
    <location>
        <begin position="561"/>
        <end position="578"/>
    </location>
</feature>
<feature type="compositionally biased region" description="Low complexity" evidence="2">
    <location>
        <begin position="735"/>
        <end position="759"/>
    </location>
</feature>
<feature type="compositionally biased region" description="Basic and acidic residues" evidence="2">
    <location>
        <begin position="862"/>
        <end position="872"/>
    </location>
</feature>
<accession>A0AAV9U3C5</accession>
<evidence type="ECO:0000313" key="4">
    <source>
        <dbReference type="Proteomes" id="UP001375240"/>
    </source>
</evidence>
<dbReference type="Proteomes" id="UP001375240">
    <property type="component" value="Unassembled WGS sequence"/>
</dbReference>
<name>A0AAV9U3C5_9PEZI</name>
<feature type="compositionally biased region" description="Low complexity" evidence="2">
    <location>
        <begin position="703"/>
        <end position="717"/>
    </location>
</feature>
<comment type="caution">
    <text evidence="3">The sequence shown here is derived from an EMBL/GenBank/DDBJ whole genome shotgun (WGS) entry which is preliminary data.</text>
</comment>
<feature type="compositionally biased region" description="Polar residues" evidence="2">
    <location>
        <begin position="495"/>
        <end position="506"/>
    </location>
</feature>
<feature type="compositionally biased region" description="Acidic residues" evidence="2">
    <location>
        <begin position="579"/>
        <end position="593"/>
    </location>
</feature>
<keyword evidence="4" id="KW-1185">Reference proteome</keyword>
<feature type="compositionally biased region" description="Gly residues" evidence="2">
    <location>
        <begin position="933"/>
        <end position="943"/>
    </location>
</feature>
<feature type="coiled-coil region" evidence="1">
    <location>
        <begin position="136"/>
        <end position="170"/>
    </location>
</feature>
<reference evidence="3 4" key="1">
    <citation type="submission" date="2019-10" db="EMBL/GenBank/DDBJ databases">
        <authorList>
            <person name="Palmer J.M."/>
        </authorList>
    </citation>
    <scope>NUCLEOTIDE SEQUENCE [LARGE SCALE GENOMIC DNA]</scope>
    <source>
        <strain evidence="3 4">TWF696</strain>
    </source>
</reference>
<evidence type="ECO:0000256" key="2">
    <source>
        <dbReference type="SAM" id="MobiDB-lite"/>
    </source>
</evidence>
<feature type="compositionally biased region" description="Polar residues" evidence="2">
    <location>
        <begin position="689"/>
        <end position="702"/>
    </location>
</feature>
<organism evidence="3 4">
    <name type="scientific">Orbilia brochopaga</name>
    <dbReference type="NCBI Taxonomy" id="3140254"/>
    <lineage>
        <taxon>Eukaryota</taxon>
        <taxon>Fungi</taxon>
        <taxon>Dikarya</taxon>
        <taxon>Ascomycota</taxon>
        <taxon>Pezizomycotina</taxon>
        <taxon>Orbiliomycetes</taxon>
        <taxon>Orbiliales</taxon>
        <taxon>Orbiliaceae</taxon>
        <taxon>Orbilia</taxon>
    </lineage>
</organism>
<evidence type="ECO:0000256" key="1">
    <source>
        <dbReference type="SAM" id="Coils"/>
    </source>
</evidence>
<gene>
    <name evidence="3" type="ORF">TWF696_002622</name>
</gene>